<dbReference type="AlphaFoldDB" id="A0A835HFL0"/>
<comment type="caution">
    <text evidence="16">The sequence shown here is derived from an EMBL/GenBank/DDBJ whole genome shotgun (WGS) entry which is preliminary data.</text>
</comment>
<dbReference type="InterPro" id="IPR033905">
    <property type="entry name" value="Secretory_peroxidase"/>
</dbReference>
<keyword evidence="8 13" id="KW-1015">Disulfide bond</keyword>
<keyword evidence="14" id="KW-0964">Secreted</keyword>
<feature type="binding site" evidence="10">
    <location>
        <position position="159"/>
    </location>
    <ligand>
        <name>substrate</name>
    </ligand>
</feature>
<feature type="signal peptide" evidence="14">
    <location>
        <begin position="1"/>
        <end position="21"/>
    </location>
</feature>
<dbReference type="Proteomes" id="UP000631114">
    <property type="component" value="Unassembled WGS sequence"/>
</dbReference>
<keyword evidence="7 14" id="KW-0408">Iron</keyword>
<dbReference type="GO" id="GO:0020037">
    <property type="term" value="F:heme binding"/>
    <property type="evidence" value="ECO:0007669"/>
    <property type="project" value="UniProtKB-UniRule"/>
</dbReference>
<feature type="binding site" evidence="11">
    <location>
        <position position="221"/>
    </location>
    <ligand>
        <name>Ca(2+)</name>
        <dbReference type="ChEBI" id="CHEBI:29108"/>
        <label>2</label>
    </ligand>
</feature>
<dbReference type="InterPro" id="IPR002016">
    <property type="entry name" value="Haem_peroxidase"/>
</dbReference>
<comment type="cofactor">
    <cofactor evidence="11 14">
        <name>Ca(2+)</name>
        <dbReference type="ChEBI" id="CHEBI:29108"/>
    </cofactor>
    <text evidence="11 14">Binds 2 calcium ions per subunit.</text>
</comment>
<feature type="binding site" evidence="11">
    <location>
        <position position="73"/>
    </location>
    <ligand>
        <name>Ca(2+)</name>
        <dbReference type="ChEBI" id="CHEBI:29108"/>
        <label>1</label>
    </ligand>
</feature>
<comment type="function">
    <text evidence="14">Removal of H(2)O(2), oxidation of toxic reductants, biosynthesis and degradation of lignin, suberization, auxin catabolism, response to environmental stresses such as wounding, pathogen attack and oxidative stress.</text>
</comment>
<evidence type="ECO:0000256" key="8">
    <source>
        <dbReference type="ARBA" id="ARBA00023157"/>
    </source>
</evidence>
<feature type="binding site" evidence="11">
    <location>
        <position position="85"/>
    </location>
    <ligand>
        <name>Ca(2+)</name>
        <dbReference type="ChEBI" id="CHEBI:29108"/>
        <label>1</label>
    </ligand>
</feature>
<dbReference type="EC" id="1.11.1.7" evidence="14"/>
<evidence type="ECO:0000259" key="15">
    <source>
        <dbReference type="PROSITE" id="PS50873"/>
    </source>
</evidence>
<evidence type="ECO:0000256" key="2">
    <source>
        <dbReference type="ARBA" id="ARBA00022559"/>
    </source>
</evidence>
<evidence type="ECO:0000256" key="11">
    <source>
        <dbReference type="PIRSR" id="PIRSR600823-3"/>
    </source>
</evidence>
<keyword evidence="2 14" id="KW-0575">Peroxidase</keyword>
<dbReference type="EMBL" id="JADFTS010000007">
    <property type="protein sequence ID" value="KAF9597377.1"/>
    <property type="molecule type" value="Genomic_DNA"/>
</dbReference>
<dbReference type="GO" id="GO:0042744">
    <property type="term" value="P:hydrogen peroxide catabolic process"/>
    <property type="evidence" value="ECO:0007669"/>
    <property type="project" value="UniProtKB-KW"/>
</dbReference>
<dbReference type="Gene3D" id="1.10.520.10">
    <property type="match status" value="1"/>
</dbReference>
<keyword evidence="4 11" id="KW-0479">Metal-binding</keyword>
<comment type="similarity">
    <text evidence="14">Belongs to the peroxidase family. Classical plant (class III) peroxidase subfamily.</text>
</comment>
<keyword evidence="9" id="KW-0325">Glycoprotein</keyword>
<name>A0A835HFL0_9MAGN</name>
<dbReference type="GO" id="GO:0006979">
    <property type="term" value="P:response to oxidative stress"/>
    <property type="evidence" value="ECO:0007669"/>
    <property type="project" value="UniProtKB-UniRule"/>
</dbReference>
<evidence type="ECO:0000313" key="16">
    <source>
        <dbReference type="EMBL" id="KAF9597377.1"/>
    </source>
</evidence>
<feature type="binding site" evidence="11">
    <location>
        <position position="71"/>
    </location>
    <ligand>
        <name>Ca(2+)</name>
        <dbReference type="ChEBI" id="CHEBI:29108"/>
        <label>1</label>
    </ligand>
</feature>
<dbReference type="CDD" id="cd00693">
    <property type="entry name" value="secretory_peroxidase"/>
    <property type="match status" value="1"/>
</dbReference>
<feature type="binding site" evidence="11">
    <location>
        <position position="226"/>
    </location>
    <ligand>
        <name>Ca(2+)</name>
        <dbReference type="ChEBI" id="CHEBI:29108"/>
        <label>2</label>
    </ligand>
</feature>
<dbReference type="GO" id="GO:0005576">
    <property type="term" value="C:extracellular region"/>
    <property type="evidence" value="ECO:0007669"/>
    <property type="project" value="UniProtKB-SubCell"/>
</dbReference>
<feature type="domain" description="Plant heme peroxidase family profile" evidence="15">
    <location>
        <begin position="22"/>
        <end position="300"/>
    </location>
</feature>
<evidence type="ECO:0000256" key="10">
    <source>
        <dbReference type="PIRSR" id="PIRSR600823-2"/>
    </source>
</evidence>
<feature type="binding site" evidence="11">
    <location>
        <position position="64"/>
    </location>
    <ligand>
        <name>Ca(2+)</name>
        <dbReference type="ChEBI" id="CHEBI:29108"/>
        <label>1</label>
    </ligand>
</feature>
<keyword evidence="6 14" id="KW-0560">Oxidoreductase</keyword>
<evidence type="ECO:0000256" key="13">
    <source>
        <dbReference type="PIRSR" id="PIRSR600823-5"/>
    </source>
</evidence>
<dbReference type="PRINTS" id="PR00461">
    <property type="entry name" value="PLPEROXIDASE"/>
</dbReference>
<accession>A0A835HFL0</accession>
<keyword evidence="17" id="KW-1185">Reference proteome</keyword>
<organism evidence="16 17">
    <name type="scientific">Coptis chinensis</name>
    <dbReference type="NCBI Taxonomy" id="261450"/>
    <lineage>
        <taxon>Eukaryota</taxon>
        <taxon>Viridiplantae</taxon>
        <taxon>Streptophyta</taxon>
        <taxon>Embryophyta</taxon>
        <taxon>Tracheophyta</taxon>
        <taxon>Spermatophyta</taxon>
        <taxon>Magnoliopsida</taxon>
        <taxon>Ranunculales</taxon>
        <taxon>Ranunculaceae</taxon>
        <taxon>Coptidoideae</taxon>
        <taxon>Coptis</taxon>
    </lineage>
</organism>
<evidence type="ECO:0000256" key="1">
    <source>
        <dbReference type="ARBA" id="ARBA00000189"/>
    </source>
</evidence>
<protein>
    <recommendedName>
        <fullName evidence="14">Peroxidase</fullName>
        <ecNumber evidence="14">1.11.1.7</ecNumber>
    </recommendedName>
</protein>
<gene>
    <name evidence="16" type="ORF">IFM89_017723</name>
</gene>
<keyword evidence="3 14" id="KW-0349">Heme</keyword>
<feature type="site" description="Transition state stabilizer" evidence="12">
    <location>
        <position position="59"/>
    </location>
</feature>
<evidence type="ECO:0000256" key="12">
    <source>
        <dbReference type="PIRSR" id="PIRSR600823-4"/>
    </source>
</evidence>
<evidence type="ECO:0000313" key="17">
    <source>
        <dbReference type="Proteomes" id="UP000631114"/>
    </source>
</evidence>
<comment type="subcellular location">
    <subcellularLocation>
        <location evidence="14">Secreted</location>
    </subcellularLocation>
</comment>
<keyword evidence="14" id="KW-0732">Signal</keyword>
<keyword evidence="5 11" id="KW-0106">Calcium</keyword>
<feature type="chain" id="PRO_5033106811" description="Peroxidase" evidence="14">
    <location>
        <begin position="22"/>
        <end position="302"/>
    </location>
</feature>
<feature type="binding site" evidence="11">
    <location>
        <position position="67"/>
    </location>
    <ligand>
        <name>Ca(2+)</name>
        <dbReference type="ChEBI" id="CHEBI:29108"/>
        <label>1</label>
    </ligand>
</feature>
<feature type="binding site" evidence="11">
    <location>
        <position position="69"/>
    </location>
    <ligand>
        <name>Ca(2+)</name>
        <dbReference type="ChEBI" id="CHEBI:29108"/>
        <label>1</label>
    </ligand>
</feature>
<feature type="disulfide bond" evidence="13">
    <location>
        <begin position="117"/>
        <end position="296"/>
    </location>
</feature>
<evidence type="ECO:0000256" key="3">
    <source>
        <dbReference type="ARBA" id="ARBA00022617"/>
    </source>
</evidence>
<proteinExistence type="inferred from homology"/>
<evidence type="ECO:0000256" key="5">
    <source>
        <dbReference type="ARBA" id="ARBA00022837"/>
    </source>
</evidence>
<evidence type="ECO:0000256" key="6">
    <source>
        <dbReference type="ARBA" id="ARBA00023002"/>
    </source>
</evidence>
<evidence type="ECO:0000256" key="9">
    <source>
        <dbReference type="ARBA" id="ARBA00023180"/>
    </source>
</evidence>
<sequence length="302" mass="32037">MSSSSVLLVTFIGFLFCVSNAQLDSTFYDETCPNLYRIVDRVIRFAMLSDARIGASLLRLHFLDCFVNGCDASLLLDDSSSIQSEKNAGPNVDARGFNVVDTIKTTLEDACPGIVSCADILAIAAEASVSLAGGPSWDVLLGRRDSTTANQAGANTLIPSPFEGLTNITAKFSAVGLNTNDLVALSGNPDQTLASSYLAILRQRCPQNGSGSTLVNLDLTTPTYFDNNYFSNLQNNGGLLQSDQELFSTTGAATIVIVNNFVNNQAAFFDSFAESMINMGNISPLTGSSGEIRSDCKKVNGS</sequence>
<dbReference type="SUPFAM" id="SSF48113">
    <property type="entry name" value="Heme-dependent peroxidases"/>
    <property type="match status" value="1"/>
</dbReference>
<feature type="disulfide bond" evidence="13">
    <location>
        <begin position="65"/>
        <end position="70"/>
    </location>
</feature>
<reference evidence="16 17" key="1">
    <citation type="submission" date="2020-10" db="EMBL/GenBank/DDBJ databases">
        <title>The Coptis chinensis genome and diversification of protoberbering-type alkaloids.</title>
        <authorList>
            <person name="Wang B."/>
            <person name="Shu S."/>
            <person name="Song C."/>
            <person name="Liu Y."/>
        </authorList>
    </citation>
    <scope>NUCLEOTIDE SEQUENCE [LARGE SCALE GENOMIC DNA]</scope>
    <source>
        <strain evidence="16">HL-2020</strain>
        <tissue evidence="16">Leaf</tissue>
    </source>
</reference>
<dbReference type="PRINTS" id="PR00458">
    <property type="entry name" value="PEROXIDASE"/>
</dbReference>
<dbReference type="OrthoDB" id="2113341at2759"/>
<comment type="cofactor">
    <cofactor evidence="14">
        <name>heme b</name>
        <dbReference type="ChEBI" id="CHEBI:60344"/>
    </cofactor>
    <text evidence="14">Binds 1 heme b (iron(II)-protoporphyrin IX) group per subunit.</text>
</comment>
<dbReference type="PANTHER" id="PTHR31388:SF139">
    <property type="entry name" value="PEROXIDASE 53"/>
    <property type="match status" value="1"/>
</dbReference>
<keyword evidence="14" id="KW-0376">Hydrogen peroxide</keyword>
<feature type="binding site" evidence="11">
    <location>
        <position position="218"/>
    </location>
    <ligand>
        <name>Ca(2+)</name>
        <dbReference type="ChEBI" id="CHEBI:29108"/>
        <label>2</label>
    </ligand>
</feature>
<dbReference type="Pfam" id="PF00141">
    <property type="entry name" value="peroxidase"/>
    <property type="match status" value="1"/>
</dbReference>
<feature type="disulfide bond" evidence="13">
    <location>
        <begin position="32"/>
        <end position="111"/>
    </location>
</feature>
<comment type="catalytic activity">
    <reaction evidence="1 14">
        <text>2 a phenolic donor + H2O2 = 2 a phenolic radical donor + 2 H2O</text>
        <dbReference type="Rhea" id="RHEA:56136"/>
        <dbReference type="ChEBI" id="CHEBI:15377"/>
        <dbReference type="ChEBI" id="CHEBI:16240"/>
        <dbReference type="ChEBI" id="CHEBI:139520"/>
        <dbReference type="ChEBI" id="CHEBI:139521"/>
        <dbReference type="EC" id="1.11.1.7"/>
    </reaction>
</comment>
<dbReference type="GO" id="GO:0140825">
    <property type="term" value="F:lactoperoxidase activity"/>
    <property type="evidence" value="ECO:0007669"/>
    <property type="project" value="UniProtKB-EC"/>
</dbReference>
<dbReference type="FunFam" id="1.10.520.10:FF:000009">
    <property type="entry name" value="Peroxidase"/>
    <property type="match status" value="1"/>
</dbReference>
<dbReference type="FunFam" id="1.10.420.10:FF:000001">
    <property type="entry name" value="Peroxidase"/>
    <property type="match status" value="1"/>
</dbReference>
<dbReference type="GO" id="GO:0046872">
    <property type="term" value="F:metal ion binding"/>
    <property type="evidence" value="ECO:0007669"/>
    <property type="project" value="UniProtKB-UniRule"/>
</dbReference>
<dbReference type="Gene3D" id="1.10.420.10">
    <property type="entry name" value="Peroxidase, domain 2"/>
    <property type="match status" value="1"/>
</dbReference>
<dbReference type="PANTHER" id="PTHR31388">
    <property type="entry name" value="PEROXIDASE 72-RELATED"/>
    <property type="match status" value="1"/>
</dbReference>
<evidence type="ECO:0000256" key="7">
    <source>
        <dbReference type="ARBA" id="ARBA00023004"/>
    </source>
</evidence>
<dbReference type="PROSITE" id="PS50873">
    <property type="entry name" value="PEROXIDASE_4"/>
    <property type="match status" value="1"/>
</dbReference>
<dbReference type="InterPro" id="IPR000823">
    <property type="entry name" value="Peroxidase_pln"/>
</dbReference>
<evidence type="ECO:0000256" key="14">
    <source>
        <dbReference type="RuleBase" id="RU362060"/>
    </source>
</evidence>
<dbReference type="InterPro" id="IPR010255">
    <property type="entry name" value="Haem_peroxidase_sf"/>
</dbReference>
<evidence type="ECO:0000256" key="4">
    <source>
        <dbReference type="ARBA" id="ARBA00022723"/>
    </source>
</evidence>